<feature type="compositionally biased region" description="Basic and acidic residues" evidence="1">
    <location>
        <begin position="9"/>
        <end position="18"/>
    </location>
</feature>
<proteinExistence type="predicted"/>
<protein>
    <submittedName>
        <fullName evidence="2">Uncharacterized protein</fullName>
    </submittedName>
</protein>
<reference evidence="2 3" key="1">
    <citation type="submission" date="2017-03" db="EMBL/GenBank/DDBJ databases">
        <title>Genomes of endolithic fungi from Antarctica.</title>
        <authorList>
            <person name="Coleine C."/>
            <person name="Masonjones S."/>
            <person name="Stajich J.E."/>
        </authorList>
    </citation>
    <scope>NUCLEOTIDE SEQUENCE [LARGE SCALE GENOMIC DNA]</scope>
    <source>
        <strain evidence="2 3">CCFEE 5187</strain>
    </source>
</reference>
<name>A0A4U0UR42_9PEZI</name>
<feature type="non-terminal residue" evidence="2">
    <location>
        <position position="1"/>
    </location>
</feature>
<feature type="non-terminal residue" evidence="2">
    <location>
        <position position="59"/>
    </location>
</feature>
<feature type="region of interest" description="Disordered" evidence="1">
    <location>
        <begin position="1"/>
        <end position="59"/>
    </location>
</feature>
<organism evidence="2 3">
    <name type="scientific">Cryomyces minteri</name>
    <dbReference type="NCBI Taxonomy" id="331657"/>
    <lineage>
        <taxon>Eukaryota</taxon>
        <taxon>Fungi</taxon>
        <taxon>Dikarya</taxon>
        <taxon>Ascomycota</taxon>
        <taxon>Pezizomycotina</taxon>
        <taxon>Dothideomycetes</taxon>
        <taxon>Dothideomycetes incertae sedis</taxon>
        <taxon>Cryomyces</taxon>
    </lineage>
</organism>
<evidence type="ECO:0000256" key="1">
    <source>
        <dbReference type="SAM" id="MobiDB-lite"/>
    </source>
</evidence>
<sequence length="59" mass="6408">RGRGAQRPRKGEGERDQGPRTGRQGGVGGVVGSAALAISREPAPARNAWRLERRSHQRH</sequence>
<dbReference type="AlphaFoldDB" id="A0A4U0UR42"/>
<accession>A0A4U0UR42</accession>
<keyword evidence="3" id="KW-1185">Reference proteome</keyword>
<dbReference type="EMBL" id="NAJN01003533">
    <property type="protein sequence ID" value="TKA38337.1"/>
    <property type="molecule type" value="Genomic_DNA"/>
</dbReference>
<evidence type="ECO:0000313" key="3">
    <source>
        <dbReference type="Proteomes" id="UP000308768"/>
    </source>
</evidence>
<evidence type="ECO:0000313" key="2">
    <source>
        <dbReference type="EMBL" id="TKA38337.1"/>
    </source>
</evidence>
<feature type="compositionally biased region" description="Basic and acidic residues" evidence="1">
    <location>
        <begin position="49"/>
        <end position="59"/>
    </location>
</feature>
<dbReference type="Proteomes" id="UP000308768">
    <property type="component" value="Unassembled WGS sequence"/>
</dbReference>
<gene>
    <name evidence="2" type="ORF">B0A49_13920</name>
</gene>
<comment type="caution">
    <text evidence="2">The sequence shown here is derived from an EMBL/GenBank/DDBJ whole genome shotgun (WGS) entry which is preliminary data.</text>
</comment>